<evidence type="ECO:0000313" key="3">
    <source>
        <dbReference type="Proteomes" id="UP000674425"/>
    </source>
</evidence>
<sequence>MNAHESEHNSATIDPDTGEIGSGREPPEQEGGRESAAPGGSRKGQSSRSNGGTSSNARTAKSPSDGEPEWITTLTLASIDPARRPNPPTVCMACPAAVWMATPRDVKCFCRLMHYWSWETSKPNELTHCDGLAIASEKEENS</sequence>
<keyword evidence="3" id="KW-1185">Reference proteome</keyword>
<gene>
    <name evidence="2" type="ORF">R69658_07846</name>
</gene>
<dbReference type="RefSeq" id="WP_307852700.1">
    <property type="nucleotide sequence ID" value="NZ_CAJNAU010000198.1"/>
</dbReference>
<reference evidence="2 3" key="1">
    <citation type="submission" date="2021-02" db="EMBL/GenBank/DDBJ databases">
        <authorList>
            <person name="Vanwijnsberghe S."/>
        </authorList>
    </citation>
    <scope>NUCLEOTIDE SEQUENCE [LARGE SCALE GENOMIC DNA]</scope>
    <source>
        <strain evidence="2 3">R-69658</strain>
    </source>
</reference>
<organism evidence="2 3">
    <name type="scientific">Paraburkholderia aspalathi</name>
    <dbReference type="NCBI Taxonomy" id="1324617"/>
    <lineage>
        <taxon>Bacteria</taxon>
        <taxon>Pseudomonadati</taxon>
        <taxon>Pseudomonadota</taxon>
        <taxon>Betaproteobacteria</taxon>
        <taxon>Burkholderiales</taxon>
        <taxon>Burkholderiaceae</taxon>
        <taxon>Paraburkholderia</taxon>
    </lineage>
</organism>
<dbReference type="EMBL" id="CAJNAU010000198">
    <property type="protein sequence ID" value="CAE6865682.1"/>
    <property type="molecule type" value="Genomic_DNA"/>
</dbReference>
<feature type="region of interest" description="Disordered" evidence="1">
    <location>
        <begin position="1"/>
        <end position="70"/>
    </location>
</feature>
<feature type="compositionally biased region" description="Polar residues" evidence="1">
    <location>
        <begin position="43"/>
        <end position="62"/>
    </location>
</feature>
<comment type="caution">
    <text evidence="2">The sequence shown here is derived from an EMBL/GenBank/DDBJ whole genome shotgun (WGS) entry which is preliminary data.</text>
</comment>
<accession>A0ABN7NC32</accession>
<evidence type="ECO:0000256" key="1">
    <source>
        <dbReference type="SAM" id="MobiDB-lite"/>
    </source>
</evidence>
<evidence type="ECO:0008006" key="4">
    <source>
        <dbReference type="Google" id="ProtNLM"/>
    </source>
</evidence>
<proteinExistence type="predicted"/>
<dbReference type="Proteomes" id="UP000674425">
    <property type="component" value="Unassembled WGS sequence"/>
</dbReference>
<name>A0ABN7NC32_9BURK</name>
<protein>
    <recommendedName>
        <fullName evidence="4">TraH protein</fullName>
    </recommendedName>
</protein>
<evidence type="ECO:0000313" key="2">
    <source>
        <dbReference type="EMBL" id="CAE6865682.1"/>
    </source>
</evidence>